<feature type="compositionally biased region" description="Polar residues" evidence="8">
    <location>
        <begin position="240"/>
        <end position="249"/>
    </location>
</feature>
<dbReference type="InterPro" id="IPR041086">
    <property type="entry name" value="YBD"/>
</dbReference>
<comment type="caution">
    <text evidence="10">The sequence shown here is derived from an EMBL/GenBank/DDBJ whole genome shotgun (WGS) entry which is preliminary data.</text>
</comment>
<feature type="compositionally biased region" description="Polar residues" evidence="8">
    <location>
        <begin position="166"/>
        <end position="176"/>
    </location>
</feature>
<dbReference type="Pfam" id="PF17725">
    <property type="entry name" value="YBD"/>
    <property type="match status" value="1"/>
</dbReference>
<dbReference type="GO" id="GO:0005634">
    <property type="term" value="C:nucleus"/>
    <property type="evidence" value="ECO:0007669"/>
    <property type="project" value="UniProtKB-SubCell"/>
</dbReference>
<reference evidence="10" key="1">
    <citation type="journal article" date="2020" name="Fungal Divers.">
        <title>Resolving the Mortierellaceae phylogeny through synthesis of multi-gene phylogenetics and phylogenomics.</title>
        <authorList>
            <person name="Vandepol N."/>
            <person name="Liber J."/>
            <person name="Desiro A."/>
            <person name="Na H."/>
            <person name="Kennedy M."/>
            <person name="Barry K."/>
            <person name="Grigoriev I.V."/>
            <person name="Miller A.N."/>
            <person name="O'Donnell K."/>
            <person name="Stajich J.E."/>
            <person name="Bonito G."/>
        </authorList>
    </citation>
    <scope>NUCLEOTIDE SEQUENCE</scope>
    <source>
        <strain evidence="10">KOD948</strain>
    </source>
</reference>
<feature type="DNA-binding region" description="TEA" evidence="7">
    <location>
        <begin position="24"/>
        <end position="98"/>
    </location>
</feature>
<evidence type="ECO:0000259" key="9">
    <source>
        <dbReference type="PROSITE" id="PS51088"/>
    </source>
</evidence>
<dbReference type="AlphaFoldDB" id="A0A9P6Q170"/>
<dbReference type="GO" id="GO:0000978">
    <property type="term" value="F:RNA polymerase II cis-regulatory region sequence-specific DNA binding"/>
    <property type="evidence" value="ECO:0007669"/>
    <property type="project" value="TreeGrafter"/>
</dbReference>
<evidence type="ECO:0000313" key="11">
    <source>
        <dbReference type="Proteomes" id="UP000726737"/>
    </source>
</evidence>
<keyword evidence="5" id="KW-0804">Transcription</keyword>
<feature type="region of interest" description="Disordered" evidence="8">
    <location>
        <begin position="240"/>
        <end position="273"/>
    </location>
</feature>
<comment type="similarity">
    <text evidence="2">Belongs to the TEC1 family.</text>
</comment>
<organism evidence="10 11">
    <name type="scientific">Mortierella polycephala</name>
    <dbReference type="NCBI Taxonomy" id="41804"/>
    <lineage>
        <taxon>Eukaryota</taxon>
        <taxon>Fungi</taxon>
        <taxon>Fungi incertae sedis</taxon>
        <taxon>Mucoromycota</taxon>
        <taxon>Mortierellomycotina</taxon>
        <taxon>Mortierellomycetes</taxon>
        <taxon>Mortierellales</taxon>
        <taxon>Mortierellaceae</taxon>
        <taxon>Mortierella</taxon>
    </lineage>
</organism>
<accession>A0A9P6Q170</accession>
<dbReference type="Proteomes" id="UP000726737">
    <property type="component" value="Unassembled WGS sequence"/>
</dbReference>
<keyword evidence="6" id="KW-0539">Nucleus</keyword>
<evidence type="ECO:0000256" key="7">
    <source>
        <dbReference type="PROSITE-ProRule" id="PRU00505"/>
    </source>
</evidence>
<evidence type="ECO:0000256" key="1">
    <source>
        <dbReference type="ARBA" id="ARBA00004123"/>
    </source>
</evidence>
<dbReference type="Gene3D" id="6.10.20.40">
    <property type="entry name" value="TEA/ATTS domain"/>
    <property type="match status" value="1"/>
</dbReference>
<gene>
    <name evidence="10" type="ORF">BG011_003924</name>
</gene>
<dbReference type="PROSITE" id="PS51088">
    <property type="entry name" value="TEA_2"/>
    <property type="match status" value="1"/>
</dbReference>
<feature type="region of interest" description="Disordered" evidence="8">
    <location>
        <begin position="150"/>
        <end position="176"/>
    </location>
</feature>
<keyword evidence="4" id="KW-0238">DNA-binding</keyword>
<sequence>MTSPATQKSMIGIKRRVTKEKALKGDREEVWPPDVERAFLKALEVLPKLGRRKVLVNGKPCGRNELIADYIFKVTQKVRDRKQVSSHIQVLKNTRKHDPTFMRLLMDSGDGDDDAILEPANLGYFSTSHSPVDSSLLSAAPSDSLFLSDQQSRHANDGAVSPTHYPLSSDSVPLRQSSPCQVHTQYSNHSHDRNHHHRGVSSEVLNPVSDQLFTFQGPSDRSACIQSIYQQAVTTPDSAVSLSSDSTLNEPMVLENPSETSPVSTRSPISSTMDSGRVIPRPHGHCFPPFPLWPAVFRLFIRYPASGSPPHNSDINDTITNSSFYDKMDIVVNPSATLTHELAQAHNLNHRAFGAISIQQLPAERFPCLYDHFQKATCAFMYFKVTMDMNLEQECTFENTCLFDSSEDRVVRCWTMIYSFGKNVLKSTEVKQAGCMDGKFVHSFEFVNQFFDAFLSGIRTLGTSDEVEAALANLSLVQIYEDLDPRTGNSVPLLVMAFDFEQGQGSVAPHFITDSSEMLESVVS</sequence>
<evidence type="ECO:0000256" key="4">
    <source>
        <dbReference type="ARBA" id="ARBA00023125"/>
    </source>
</evidence>
<dbReference type="SMART" id="SM00426">
    <property type="entry name" value="TEA"/>
    <property type="match status" value="1"/>
</dbReference>
<dbReference type="GO" id="GO:0005667">
    <property type="term" value="C:transcription regulator complex"/>
    <property type="evidence" value="ECO:0007669"/>
    <property type="project" value="TreeGrafter"/>
</dbReference>
<keyword evidence="3" id="KW-0805">Transcription regulation</keyword>
<dbReference type="OrthoDB" id="10006572at2759"/>
<evidence type="ECO:0000256" key="5">
    <source>
        <dbReference type="ARBA" id="ARBA00023163"/>
    </source>
</evidence>
<keyword evidence="11" id="KW-1185">Reference proteome</keyword>
<dbReference type="InterPro" id="IPR050937">
    <property type="entry name" value="TEC1_TEAD_TF"/>
</dbReference>
<dbReference type="Pfam" id="PF01285">
    <property type="entry name" value="TEA"/>
    <property type="match status" value="1"/>
</dbReference>
<feature type="compositionally biased region" description="Polar residues" evidence="8">
    <location>
        <begin position="257"/>
        <end position="273"/>
    </location>
</feature>
<evidence type="ECO:0000313" key="10">
    <source>
        <dbReference type="EMBL" id="KAG0257513.1"/>
    </source>
</evidence>
<dbReference type="Gene3D" id="2.70.50.80">
    <property type="match status" value="1"/>
</dbReference>
<evidence type="ECO:0000256" key="6">
    <source>
        <dbReference type="ARBA" id="ARBA00023242"/>
    </source>
</evidence>
<dbReference type="InterPro" id="IPR000818">
    <property type="entry name" value="TEA/ATTS_dom"/>
</dbReference>
<evidence type="ECO:0000256" key="8">
    <source>
        <dbReference type="SAM" id="MobiDB-lite"/>
    </source>
</evidence>
<proteinExistence type="inferred from homology"/>
<dbReference type="InterPro" id="IPR038096">
    <property type="entry name" value="TEA/ATTS_sf"/>
</dbReference>
<dbReference type="PANTHER" id="PTHR11834">
    <property type="entry name" value="TRANSCRIPTIONAL ENHANCER FACTOR TEF RELATED"/>
    <property type="match status" value="1"/>
</dbReference>
<dbReference type="GO" id="GO:0000981">
    <property type="term" value="F:DNA-binding transcription factor activity, RNA polymerase II-specific"/>
    <property type="evidence" value="ECO:0007669"/>
    <property type="project" value="TreeGrafter"/>
</dbReference>
<name>A0A9P6Q170_9FUNG</name>
<protein>
    <recommendedName>
        <fullName evidence="9">TEA domain-containing protein</fullName>
    </recommendedName>
</protein>
<dbReference type="EMBL" id="JAAAJA010000256">
    <property type="protein sequence ID" value="KAG0257513.1"/>
    <property type="molecule type" value="Genomic_DNA"/>
</dbReference>
<evidence type="ECO:0000256" key="3">
    <source>
        <dbReference type="ARBA" id="ARBA00023015"/>
    </source>
</evidence>
<feature type="domain" description="TEA" evidence="9">
    <location>
        <begin position="24"/>
        <end position="98"/>
    </location>
</feature>
<evidence type="ECO:0000256" key="2">
    <source>
        <dbReference type="ARBA" id="ARBA00008421"/>
    </source>
</evidence>
<dbReference type="PRINTS" id="PR00065">
    <property type="entry name" value="TEADOMAIN"/>
</dbReference>
<dbReference type="PANTHER" id="PTHR11834:SF0">
    <property type="entry name" value="PROTEIN SCALLOPED"/>
    <property type="match status" value="1"/>
</dbReference>
<comment type="subcellular location">
    <subcellularLocation>
        <location evidence="1">Nucleus</location>
    </subcellularLocation>
</comment>